<dbReference type="GO" id="GO:0022857">
    <property type="term" value="F:transmembrane transporter activity"/>
    <property type="evidence" value="ECO:0007669"/>
    <property type="project" value="InterPro"/>
</dbReference>
<evidence type="ECO:0000256" key="6">
    <source>
        <dbReference type="ARBA" id="ARBA00023136"/>
    </source>
</evidence>
<gene>
    <name evidence="8" type="ordered locus">Tph_c20150</name>
</gene>
<dbReference type="AlphaFoldDB" id="K4LW23"/>
<keyword evidence="2" id="KW-0813">Transport</keyword>
<keyword evidence="9" id="KW-1185">Reference proteome</keyword>
<proteinExistence type="predicted"/>
<keyword evidence="4 7" id="KW-0812">Transmembrane</keyword>
<dbReference type="EMBL" id="CP003732">
    <property type="protein sequence ID" value="AFV12209.1"/>
    <property type="molecule type" value="Genomic_DNA"/>
</dbReference>
<comment type="subcellular location">
    <subcellularLocation>
        <location evidence="1">Cell membrane</location>
        <topology evidence="1">Multi-pass membrane protein</topology>
    </subcellularLocation>
</comment>
<evidence type="ECO:0000313" key="9">
    <source>
        <dbReference type="Proteomes" id="UP000000467"/>
    </source>
</evidence>
<dbReference type="eggNOG" id="COG1292">
    <property type="taxonomic scope" value="Bacteria"/>
</dbReference>
<keyword evidence="3" id="KW-1003">Cell membrane</keyword>
<reference evidence="8 9" key="1">
    <citation type="journal article" date="2012" name="BMC Genomics">
        <title>Genome-guided analysis of physiological and morphological traits of the fermentative acetate oxidizer Thermacetogenium phaeum.</title>
        <authorList>
            <person name="Oehler D."/>
            <person name="Poehlein A."/>
            <person name="Leimbach A."/>
            <person name="Muller N."/>
            <person name="Daniel R."/>
            <person name="Gottschalk G."/>
            <person name="Schink B."/>
        </authorList>
    </citation>
    <scope>NUCLEOTIDE SEQUENCE [LARGE SCALE GENOMIC DNA]</scope>
    <source>
        <strain evidence="9">ATCC BAA-254 / DSM 26808 / PB</strain>
    </source>
</reference>
<dbReference type="KEGG" id="tpz:Tph_c20150"/>
<evidence type="ECO:0000256" key="1">
    <source>
        <dbReference type="ARBA" id="ARBA00004651"/>
    </source>
</evidence>
<dbReference type="RefSeq" id="WP_015051084.1">
    <property type="nucleotide sequence ID" value="NZ_KI912609.1"/>
</dbReference>
<feature type="transmembrane region" description="Helical" evidence="7">
    <location>
        <begin position="20"/>
        <end position="39"/>
    </location>
</feature>
<dbReference type="InterPro" id="IPR000060">
    <property type="entry name" value="BCCT_transptr"/>
</dbReference>
<organism evidence="8 9">
    <name type="scientific">Thermacetogenium phaeum (strain ATCC BAA-254 / DSM 26808 / PB)</name>
    <dbReference type="NCBI Taxonomy" id="1089553"/>
    <lineage>
        <taxon>Bacteria</taxon>
        <taxon>Bacillati</taxon>
        <taxon>Bacillota</taxon>
        <taxon>Clostridia</taxon>
        <taxon>Thermoanaerobacterales</taxon>
        <taxon>Thermoanaerobacteraceae</taxon>
        <taxon>Thermacetogenium</taxon>
    </lineage>
</organism>
<keyword evidence="5 7" id="KW-1133">Transmembrane helix</keyword>
<evidence type="ECO:0000256" key="7">
    <source>
        <dbReference type="SAM" id="Phobius"/>
    </source>
</evidence>
<evidence type="ECO:0000256" key="5">
    <source>
        <dbReference type="ARBA" id="ARBA00022989"/>
    </source>
</evidence>
<protein>
    <submittedName>
        <fullName evidence="8">Uncharacterized protein</fullName>
    </submittedName>
</protein>
<evidence type="ECO:0000256" key="2">
    <source>
        <dbReference type="ARBA" id="ARBA00022448"/>
    </source>
</evidence>
<sequence>MKPKGVGGGLTGLQTASIVAAFPFMLIMVAMCVSLVKLLNSEREK</sequence>
<dbReference type="GO" id="GO:0005886">
    <property type="term" value="C:plasma membrane"/>
    <property type="evidence" value="ECO:0007669"/>
    <property type="project" value="UniProtKB-SubCell"/>
</dbReference>
<evidence type="ECO:0000313" key="8">
    <source>
        <dbReference type="EMBL" id="AFV12209.1"/>
    </source>
</evidence>
<keyword evidence="6 7" id="KW-0472">Membrane</keyword>
<evidence type="ECO:0000256" key="3">
    <source>
        <dbReference type="ARBA" id="ARBA00022475"/>
    </source>
</evidence>
<accession>K4LW23</accession>
<name>K4LW23_THEPS</name>
<dbReference type="HOGENOM" id="CLU_3206371_0_0_9"/>
<dbReference type="Pfam" id="PF02028">
    <property type="entry name" value="BCCT"/>
    <property type="match status" value="1"/>
</dbReference>
<dbReference type="Proteomes" id="UP000000467">
    <property type="component" value="Chromosome"/>
</dbReference>
<evidence type="ECO:0000256" key="4">
    <source>
        <dbReference type="ARBA" id="ARBA00022692"/>
    </source>
</evidence>